<dbReference type="AlphaFoldDB" id="A0A940NJW4"/>
<keyword evidence="2" id="KW-1185">Reference proteome</keyword>
<name>A0A940NJW4_9BACI</name>
<gene>
    <name evidence="1" type="ORF">J5Y03_11435</name>
</gene>
<reference evidence="1" key="1">
    <citation type="submission" date="2021-04" db="EMBL/GenBank/DDBJ databases">
        <title>Genome seq and assembly of Bacillus sp.</title>
        <authorList>
            <person name="Chhetri G."/>
        </authorList>
    </citation>
    <scope>NUCLEOTIDE SEQUENCE</scope>
    <source>
        <strain evidence="1">RG28</strain>
    </source>
</reference>
<accession>A0A940NJW4</accession>
<comment type="caution">
    <text evidence="1">The sequence shown here is derived from an EMBL/GenBank/DDBJ whole genome shotgun (WGS) entry which is preliminary data.</text>
</comment>
<dbReference type="RefSeq" id="WP_209405702.1">
    <property type="nucleotide sequence ID" value="NZ_JAGIYQ010000006.1"/>
</dbReference>
<dbReference type="Proteomes" id="UP000682134">
    <property type="component" value="Unassembled WGS sequence"/>
</dbReference>
<sequence length="112" mass="13297">MDEKDLLEFLMFIAEEDAQISTIIGFFTNQLGYNVNTIKNIVDYGVKMNILQVIEIDKDFEHYIVVNELSEIDWTTSNVRHEIYFNDFEYCRKKLFVPNPKIPSEFRCFIKG</sequence>
<evidence type="ECO:0000313" key="1">
    <source>
        <dbReference type="EMBL" id="MBP0725785.1"/>
    </source>
</evidence>
<organism evidence="1 2">
    <name type="scientific">Gottfriedia endophytica</name>
    <dbReference type="NCBI Taxonomy" id="2820819"/>
    <lineage>
        <taxon>Bacteria</taxon>
        <taxon>Bacillati</taxon>
        <taxon>Bacillota</taxon>
        <taxon>Bacilli</taxon>
        <taxon>Bacillales</taxon>
        <taxon>Bacillaceae</taxon>
        <taxon>Gottfriedia</taxon>
    </lineage>
</organism>
<proteinExistence type="predicted"/>
<dbReference type="EMBL" id="JAGIYQ010000006">
    <property type="protein sequence ID" value="MBP0725785.1"/>
    <property type="molecule type" value="Genomic_DNA"/>
</dbReference>
<evidence type="ECO:0000313" key="2">
    <source>
        <dbReference type="Proteomes" id="UP000682134"/>
    </source>
</evidence>
<protein>
    <submittedName>
        <fullName evidence="1">Uncharacterized protein</fullName>
    </submittedName>
</protein>